<sequence>MLDPIPPPALEEYLLETGIIDRSQLSLAKKLQHRQQGPLLMILLELSFIDLEQLSRLLDLGRTYPFDHAANAG</sequence>
<dbReference type="RefSeq" id="WP_041438119.1">
    <property type="nucleotide sequence ID" value="NZ_JAFIRA010000036.1"/>
</dbReference>
<reference evidence="1" key="1">
    <citation type="submission" date="2021-02" db="EMBL/GenBank/DDBJ databases">
        <title>The CRISPR/cas machinery reduction and long-range gene transfer in the hot spring cyanobacterium Synechococcus.</title>
        <authorList>
            <person name="Dvorak P."/>
            <person name="Jahodarova E."/>
            <person name="Hasler P."/>
            <person name="Poulickova A."/>
        </authorList>
    </citation>
    <scope>NUCLEOTIDE SEQUENCE</scope>
    <source>
        <strain evidence="1">Rupite</strain>
    </source>
</reference>
<proteinExistence type="predicted"/>
<dbReference type="Pfam" id="PF11165">
    <property type="entry name" value="DUF2949"/>
    <property type="match status" value="1"/>
</dbReference>
<evidence type="ECO:0000313" key="2">
    <source>
        <dbReference type="Proteomes" id="UP000830835"/>
    </source>
</evidence>
<dbReference type="InterPro" id="IPR037257">
    <property type="entry name" value="T2SS_E_N_sf"/>
</dbReference>
<name>A0ABT0CDC0_THEVL</name>
<dbReference type="SUPFAM" id="SSF160246">
    <property type="entry name" value="EspE N-terminal domain-like"/>
    <property type="match status" value="1"/>
</dbReference>
<dbReference type="InterPro" id="IPR021336">
    <property type="entry name" value="DUF2949"/>
</dbReference>
<accession>A0ABT0CDC0</accession>
<evidence type="ECO:0000313" key="1">
    <source>
        <dbReference type="EMBL" id="MCJ2543763.1"/>
    </source>
</evidence>
<protein>
    <submittedName>
        <fullName evidence="1">DUF2949 domain-containing protein</fullName>
    </submittedName>
</protein>
<dbReference type="Proteomes" id="UP000830835">
    <property type="component" value="Unassembled WGS sequence"/>
</dbReference>
<dbReference type="EMBL" id="JAFIRA010000036">
    <property type="protein sequence ID" value="MCJ2543763.1"/>
    <property type="molecule type" value="Genomic_DNA"/>
</dbReference>
<comment type="caution">
    <text evidence="1">The sequence shown here is derived from an EMBL/GenBank/DDBJ whole genome shotgun (WGS) entry which is preliminary data.</text>
</comment>
<keyword evidence="2" id="KW-1185">Reference proteome</keyword>
<gene>
    <name evidence="1" type="ORF">JX360_12750</name>
</gene>
<organism evidence="1 2">
    <name type="scientific">Thermostichus vulcanus str. 'Rupite'</name>
    <dbReference type="NCBI Taxonomy" id="2813851"/>
    <lineage>
        <taxon>Bacteria</taxon>
        <taxon>Bacillati</taxon>
        <taxon>Cyanobacteriota</taxon>
        <taxon>Cyanophyceae</taxon>
        <taxon>Thermostichales</taxon>
        <taxon>Thermostichaceae</taxon>
        <taxon>Thermostichus</taxon>
    </lineage>
</organism>